<dbReference type="CDD" id="cd02440">
    <property type="entry name" value="AdoMet_MTases"/>
    <property type="match status" value="1"/>
</dbReference>
<name>A0A127M5H1_9GAMM</name>
<evidence type="ECO:0000256" key="2">
    <source>
        <dbReference type="ARBA" id="ARBA00022552"/>
    </source>
</evidence>
<evidence type="ECO:0000256" key="5">
    <source>
        <dbReference type="ARBA" id="ARBA00022691"/>
    </source>
</evidence>
<keyword evidence="4" id="KW-0808">Transferase</keyword>
<dbReference type="Gene3D" id="3.40.50.150">
    <property type="entry name" value="Vaccinia Virus protein VP39"/>
    <property type="match status" value="2"/>
</dbReference>
<dbReference type="Pfam" id="PF05175">
    <property type="entry name" value="MTS"/>
    <property type="match status" value="1"/>
</dbReference>
<evidence type="ECO:0000256" key="1">
    <source>
        <dbReference type="ARBA" id="ARBA00022490"/>
    </source>
</evidence>
<evidence type="ECO:0000313" key="8">
    <source>
        <dbReference type="EMBL" id="AMO68475.1"/>
    </source>
</evidence>
<dbReference type="Proteomes" id="UP000074119">
    <property type="component" value="Chromosome"/>
</dbReference>
<dbReference type="Pfam" id="PF26049">
    <property type="entry name" value="RLMG_N"/>
    <property type="match status" value="1"/>
</dbReference>
<evidence type="ECO:0000259" key="7">
    <source>
        <dbReference type="Pfam" id="PF26049"/>
    </source>
</evidence>
<dbReference type="GO" id="GO:0003676">
    <property type="term" value="F:nucleic acid binding"/>
    <property type="evidence" value="ECO:0007669"/>
    <property type="project" value="InterPro"/>
</dbReference>
<dbReference type="InterPro" id="IPR058679">
    <property type="entry name" value="RlmG_N"/>
</dbReference>
<organism evidence="8 9">
    <name type="scientific">Zhongshania aliphaticivorans</name>
    <dbReference type="NCBI Taxonomy" id="1470434"/>
    <lineage>
        <taxon>Bacteria</taxon>
        <taxon>Pseudomonadati</taxon>
        <taxon>Pseudomonadota</taxon>
        <taxon>Gammaproteobacteria</taxon>
        <taxon>Cellvibrionales</taxon>
        <taxon>Spongiibacteraceae</taxon>
        <taxon>Zhongshania</taxon>
    </lineage>
</organism>
<keyword evidence="3" id="KW-0489">Methyltransferase</keyword>
<evidence type="ECO:0000259" key="6">
    <source>
        <dbReference type="Pfam" id="PF05175"/>
    </source>
</evidence>
<reference evidence="8 9" key="1">
    <citation type="submission" date="2015-12" db="EMBL/GenBank/DDBJ databases">
        <authorList>
            <person name="Shamseldin A."/>
            <person name="Moawad H."/>
            <person name="Abd El-Rahim W.M."/>
            <person name="Sadowsky M.J."/>
        </authorList>
    </citation>
    <scope>NUCLEOTIDE SEQUENCE [LARGE SCALE GENOMIC DNA]</scope>
    <source>
        <strain evidence="8 9">SM2</strain>
    </source>
</reference>
<proteinExistence type="predicted"/>
<dbReference type="SUPFAM" id="SSF53335">
    <property type="entry name" value="S-adenosyl-L-methionine-dependent methyltransferases"/>
    <property type="match status" value="1"/>
</dbReference>
<evidence type="ECO:0000256" key="4">
    <source>
        <dbReference type="ARBA" id="ARBA00022679"/>
    </source>
</evidence>
<feature type="domain" description="RlmG N-terminal" evidence="7">
    <location>
        <begin position="6"/>
        <end position="177"/>
    </location>
</feature>
<dbReference type="InterPro" id="IPR046977">
    <property type="entry name" value="RsmC/RlmG"/>
</dbReference>
<evidence type="ECO:0000256" key="3">
    <source>
        <dbReference type="ARBA" id="ARBA00022603"/>
    </source>
</evidence>
<dbReference type="PROSITE" id="PS00092">
    <property type="entry name" value="N6_MTASE"/>
    <property type="match status" value="1"/>
</dbReference>
<dbReference type="InterPro" id="IPR002052">
    <property type="entry name" value="DNA_methylase_N6_adenine_CS"/>
</dbReference>
<dbReference type="KEGG" id="zal:AZF00_09255"/>
<dbReference type="PANTHER" id="PTHR47816:SF5">
    <property type="entry name" value="RIBOSOMAL RNA LARGE SUBUNIT METHYLTRANSFERASE G"/>
    <property type="match status" value="1"/>
</dbReference>
<dbReference type="InterPro" id="IPR007848">
    <property type="entry name" value="Small_mtfrase_dom"/>
</dbReference>
<keyword evidence="5" id="KW-0949">S-adenosyl-L-methionine</keyword>
<dbReference type="EMBL" id="CP014544">
    <property type="protein sequence ID" value="AMO68475.1"/>
    <property type="molecule type" value="Genomic_DNA"/>
</dbReference>
<evidence type="ECO:0000313" key="9">
    <source>
        <dbReference type="Proteomes" id="UP000074119"/>
    </source>
</evidence>
<dbReference type="AlphaFoldDB" id="A0A127M5H1"/>
<dbReference type="InterPro" id="IPR029063">
    <property type="entry name" value="SAM-dependent_MTases_sf"/>
</dbReference>
<dbReference type="RefSeq" id="WP_062383611.1">
    <property type="nucleotide sequence ID" value="NZ_CP014544.1"/>
</dbReference>
<accession>A0A127M5H1</accession>
<keyword evidence="2" id="KW-0698">rRNA processing</keyword>
<sequence length="383" mass="42107">METRVFNSAYGELTLFRRPFRPRETLQAWDAADDYLLHYLAELNLAGSTRILIVNDSFGSLSTALAQYSCTLWADSAISELCSAENAERNKRPAPQFIPATAPPTGKFDVILYRLPKSRSLLNYQLQCLAPLCRDAAQFIGAAMARHIDQNIVSAFAKNIATAKPSLARKKARLIHLDGEIISESPQSDTKTISLVDHNIVLANRANVFSRDKLDLGSRIMIASLPVLDTPTHIADLGCGNGVLGISAARQWPGAQLHFFDDSFLAVDSAEHNVRQNLGDLAAASSSQFSASDCLHAYRGDDFDLILCNPPFHQDHHVGDQIARQMFRDSHKHLTEGGVLCVVGNRHLGYHVLLKKLFGNCETINSDSKFVVLRARKASPSNG</sequence>
<dbReference type="PIRSF" id="PIRSF037565">
    <property type="entry name" value="RRNA_m2G_Mtase_RsmD_prd"/>
    <property type="match status" value="1"/>
</dbReference>
<dbReference type="InterPro" id="IPR017237">
    <property type="entry name" value="RLMG"/>
</dbReference>
<protein>
    <submittedName>
        <fullName evidence="8">Uncharacterized protein</fullName>
    </submittedName>
</protein>
<dbReference type="GO" id="GO:0005737">
    <property type="term" value="C:cytoplasm"/>
    <property type="evidence" value="ECO:0007669"/>
    <property type="project" value="InterPro"/>
</dbReference>
<dbReference type="PANTHER" id="PTHR47816">
    <property type="entry name" value="RIBOSOMAL RNA SMALL SUBUNIT METHYLTRANSFERASE C"/>
    <property type="match status" value="1"/>
</dbReference>
<dbReference type="STRING" id="1470434.AZF00_09255"/>
<feature type="domain" description="Methyltransferase small" evidence="6">
    <location>
        <begin position="201"/>
        <end position="374"/>
    </location>
</feature>
<gene>
    <name evidence="8" type="ORF">AZF00_09255</name>
</gene>
<keyword evidence="1" id="KW-0963">Cytoplasm</keyword>
<dbReference type="GO" id="GO:0008990">
    <property type="term" value="F:rRNA (guanine-N2-)-methyltransferase activity"/>
    <property type="evidence" value="ECO:0007669"/>
    <property type="project" value="InterPro"/>
</dbReference>